<dbReference type="AlphaFoldDB" id="A0A2M6WUW5"/>
<dbReference type="GO" id="GO:0006226">
    <property type="term" value="P:dUMP biosynthetic process"/>
    <property type="evidence" value="ECO:0007669"/>
    <property type="project" value="InterPro"/>
</dbReference>
<dbReference type="InterPro" id="IPR036157">
    <property type="entry name" value="dUTPase-like_sf"/>
</dbReference>
<accession>A0A2M6WUW5</accession>
<dbReference type="InterPro" id="IPR008181">
    <property type="entry name" value="dUTPase"/>
</dbReference>
<comment type="catalytic activity">
    <reaction evidence="5">
        <text>dUTP + H2O = dUMP + diphosphate + H(+)</text>
        <dbReference type="Rhea" id="RHEA:10248"/>
        <dbReference type="ChEBI" id="CHEBI:15377"/>
        <dbReference type="ChEBI" id="CHEBI:15378"/>
        <dbReference type="ChEBI" id="CHEBI:33019"/>
        <dbReference type="ChEBI" id="CHEBI:61555"/>
        <dbReference type="ChEBI" id="CHEBI:246422"/>
        <dbReference type="EC" id="3.6.1.23"/>
    </reaction>
</comment>
<dbReference type="InterPro" id="IPR029054">
    <property type="entry name" value="dUTPase-like"/>
</dbReference>
<dbReference type="Pfam" id="PF00692">
    <property type="entry name" value="dUTPase"/>
    <property type="match status" value="1"/>
</dbReference>
<gene>
    <name evidence="7" type="ORF">COT94_00100</name>
</gene>
<dbReference type="GO" id="GO:0046081">
    <property type="term" value="P:dUTP catabolic process"/>
    <property type="evidence" value="ECO:0007669"/>
    <property type="project" value="InterPro"/>
</dbReference>
<dbReference type="Gene3D" id="2.70.40.10">
    <property type="match status" value="1"/>
</dbReference>
<evidence type="ECO:0000313" key="8">
    <source>
        <dbReference type="Proteomes" id="UP000228533"/>
    </source>
</evidence>
<dbReference type="PANTHER" id="PTHR11241">
    <property type="entry name" value="DEOXYURIDINE 5'-TRIPHOSPHATE NUCLEOTIDOHYDROLASE"/>
    <property type="match status" value="1"/>
</dbReference>
<organism evidence="7 8">
    <name type="scientific">Candidatus Falkowbacteria bacterium CG10_big_fil_rev_8_21_14_0_10_37_14</name>
    <dbReference type="NCBI Taxonomy" id="1974561"/>
    <lineage>
        <taxon>Bacteria</taxon>
        <taxon>Candidatus Falkowiibacteriota</taxon>
    </lineage>
</organism>
<keyword evidence="3" id="KW-0378">Hydrolase</keyword>
<protein>
    <recommendedName>
        <fullName evidence="2">dUTP diphosphatase</fullName>
        <ecNumber evidence="2">3.6.1.23</ecNumber>
    </recommendedName>
</protein>
<evidence type="ECO:0000256" key="4">
    <source>
        <dbReference type="ARBA" id="ARBA00023080"/>
    </source>
</evidence>
<dbReference type="CDD" id="cd07557">
    <property type="entry name" value="trimeric_dUTPase"/>
    <property type="match status" value="1"/>
</dbReference>
<name>A0A2M6WUW5_9BACT</name>
<comment type="similarity">
    <text evidence="1">Belongs to the dUTPase family.</text>
</comment>
<sequence length="144" mass="15602">MKISKTKDVKTPIRGTTKSAGIDFFVPNDFEETLVQPNGQIRIDSGIRAEVPTGYALIAFNKSGVALSGLDIGACVIDEDYQGPLNLHLFNPTDQAVLIKPGQKLAQFILIPMFYDEVELVNDDELHVVASERGDGAFGSTGTF</sequence>
<dbReference type="InterPro" id="IPR033704">
    <property type="entry name" value="dUTPase_trimeric"/>
</dbReference>
<evidence type="ECO:0000256" key="3">
    <source>
        <dbReference type="ARBA" id="ARBA00022801"/>
    </source>
</evidence>
<comment type="caution">
    <text evidence="7">The sequence shown here is derived from an EMBL/GenBank/DDBJ whole genome shotgun (WGS) entry which is preliminary data.</text>
</comment>
<proteinExistence type="inferred from homology"/>
<dbReference type="GO" id="GO:0004170">
    <property type="term" value="F:dUTP diphosphatase activity"/>
    <property type="evidence" value="ECO:0007669"/>
    <property type="project" value="UniProtKB-EC"/>
</dbReference>
<evidence type="ECO:0000313" key="7">
    <source>
        <dbReference type="EMBL" id="PIT96496.1"/>
    </source>
</evidence>
<dbReference type="PANTHER" id="PTHR11241:SF0">
    <property type="entry name" value="DEOXYURIDINE 5'-TRIPHOSPHATE NUCLEOTIDOHYDROLASE"/>
    <property type="match status" value="1"/>
</dbReference>
<dbReference type="EC" id="3.6.1.23" evidence="2"/>
<evidence type="ECO:0000256" key="2">
    <source>
        <dbReference type="ARBA" id="ARBA00012379"/>
    </source>
</evidence>
<evidence type="ECO:0000256" key="5">
    <source>
        <dbReference type="ARBA" id="ARBA00047686"/>
    </source>
</evidence>
<dbReference type="Proteomes" id="UP000228533">
    <property type="component" value="Unassembled WGS sequence"/>
</dbReference>
<evidence type="ECO:0000256" key="1">
    <source>
        <dbReference type="ARBA" id="ARBA00006581"/>
    </source>
</evidence>
<evidence type="ECO:0000259" key="6">
    <source>
        <dbReference type="Pfam" id="PF00692"/>
    </source>
</evidence>
<keyword evidence="4" id="KW-0546">Nucleotide metabolism</keyword>
<dbReference type="GO" id="GO:0000287">
    <property type="term" value="F:magnesium ion binding"/>
    <property type="evidence" value="ECO:0007669"/>
    <property type="project" value="InterPro"/>
</dbReference>
<reference evidence="8" key="1">
    <citation type="submission" date="2017-09" db="EMBL/GenBank/DDBJ databases">
        <title>Depth-based differentiation of microbial function through sediment-hosted aquifers and enrichment of novel symbionts in the deep terrestrial subsurface.</title>
        <authorList>
            <person name="Probst A.J."/>
            <person name="Ladd B."/>
            <person name="Jarett J.K."/>
            <person name="Geller-Mcgrath D.E."/>
            <person name="Sieber C.M.K."/>
            <person name="Emerson J.B."/>
            <person name="Anantharaman K."/>
            <person name="Thomas B.C."/>
            <person name="Malmstrom R."/>
            <person name="Stieglmeier M."/>
            <person name="Klingl A."/>
            <person name="Woyke T."/>
            <person name="Ryan C.M."/>
            <person name="Banfield J.F."/>
        </authorList>
    </citation>
    <scope>NUCLEOTIDE SEQUENCE [LARGE SCALE GENOMIC DNA]</scope>
</reference>
<dbReference type="SUPFAM" id="SSF51283">
    <property type="entry name" value="dUTPase-like"/>
    <property type="match status" value="1"/>
</dbReference>
<dbReference type="EMBL" id="PFAM01000002">
    <property type="protein sequence ID" value="PIT96496.1"/>
    <property type="molecule type" value="Genomic_DNA"/>
</dbReference>
<feature type="domain" description="dUTPase-like" evidence="6">
    <location>
        <begin position="9"/>
        <end position="142"/>
    </location>
</feature>